<dbReference type="InterPro" id="IPR011009">
    <property type="entry name" value="Kinase-like_dom_sf"/>
</dbReference>
<evidence type="ECO:0000256" key="4">
    <source>
        <dbReference type="ARBA" id="ARBA00022741"/>
    </source>
</evidence>
<dbReference type="PROSITE" id="PS00107">
    <property type="entry name" value="PROTEIN_KINASE_ATP"/>
    <property type="match status" value="1"/>
</dbReference>
<gene>
    <name evidence="12" type="ORF">ODALV1_LOCUS953</name>
</gene>
<reference evidence="12 13" key="1">
    <citation type="submission" date="2024-08" db="EMBL/GenBank/DDBJ databases">
        <authorList>
            <person name="Cucini C."/>
            <person name="Frati F."/>
        </authorList>
    </citation>
    <scope>NUCLEOTIDE SEQUENCE [LARGE SCALE GENOMIC DNA]</scope>
</reference>
<dbReference type="InterPro" id="IPR008271">
    <property type="entry name" value="Ser/Thr_kinase_AS"/>
</dbReference>
<evidence type="ECO:0000256" key="6">
    <source>
        <dbReference type="ARBA" id="ARBA00022840"/>
    </source>
</evidence>
<feature type="region of interest" description="Disordered" evidence="10">
    <location>
        <begin position="46"/>
        <end position="67"/>
    </location>
</feature>
<dbReference type="Pfam" id="PF00069">
    <property type="entry name" value="Pkinase"/>
    <property type="match status" value="1"/>
</dbReference>
<dbReference type="InterPro" id="IPR051681">
    <property type="entry name" value="Ser/Thr_Kinases-Pseudokinases"/>
</dbReference>
<keyword evidence="5" id="KW-0418">Kinase</keyword>
<evidence type="ECO:0000256" key="8">
    <source>
        <dbReference type="ARBA" id="ARBA00048679"/>
    </source>
</evidence>
<organism evidence="12 13">
    <name type="scientific">Orchesella dallaii</name>
    <dbReference type="NCBI Taxonomy" id="48710"/>
    <lineage>
        <taxon>Eukaryota</taxon>
        <taxon>Metazoa</taxon>
        <taxon>Ecdysozoa</taxon>
        <taxon>Arthropoda</taxon>
        <taxon>Hexapoda</taxon>
        <taxon>Collembola</taxon>
        <taxon>Entomobryomorpha</taxon>
        <taxon>Entomobryoidea</taxon>
        <taxon>Orchesellidae</taxon>
        <taxon>Orchesellinae</taxon>
        <taxon>Orchesella</taxon>
    </lineage>
</organism>
<keyword evidence="2" id="KW-0723">Serine/threonine-protein kinase</keyword>
<feature type="domain" description="Protein kinase" evidence="11">
    <location>
        <begin position="267"/>
        <end position="527"/>
    </location>
</feature>
<dbReference type="PANTHER" id="PTHR44329">
    <property type="entry name" value="SERINE/THREONINE-PROTEIN KINASE TNNI3K-RELATED"/>
    <property type="match status" value="1"/>
</dbReference>
<evidence type="ECO:0000256" key="9">
    <source>
        <dbReference type="PROSITE-ProRule" id="PRU10141"/>
    </source>
</evidence>
<keyword evidence="6 9" id="KW-0067">ATP-binding</keyword>
<sequence length="537" mass="60707">MASSIAKESLSPLLRSTSARRRSLELCQQLGSHLLSPTAASLFSSFSSSPSAQKQSSSPKTQSPFRKTETFSQTFNYYNDKSDTAFSAYHSKRRASDSSWIDNFHNLESFYDKDQKYDKRRHSLTPQHPTSSLLKGKRKSSDKKLDDDDLNPVEKDQISREDRKTRHGQQVVVTCNVIPPSPPKAISDEDIPALEHSLNNSVCYSDFDESAHDETDDANIHKQQNVADFHSTEFPSKLTSQRCSSGTKYDLDEKLLNLVTMQWNLSLNPEELLGKGSFGTVVGGLYKGNQVAVKVLKTTTSQRKASVLGERNALDLPTHNHIACIMDIFQVGPERTLIIMEKMDKGNLFSLLNDPSFTIDCNVAIKISKQIALALIFCHRQGLLHLDVKPQNILVGLDDCCKLADFGSSKKLRDLQPSYKYSQLDGTIPYTAPELFKGSPPTEKCDVYSFAITMWQILTREIPYQEENEHAVIFRVVSQGLRPDRCSDSAILEYDNERDKEYAQIYQSAWDSEPKKRPTMTDIHKRLLKIQFMNTII</sequence>
<dbReference type="InterPro" id="IPR000719">
    <property type="entry name" value="Prot_kinase_dom"/>
</dbReference>
<proteinExistence type="predicted"/>
<keyword evidence="4 9" id="KW-0547">Nucleotide-binding</keyword>
<dbReference type="PROSITE" id="PS50011">
    <property type="entry name" value="PROTEIN_KINASE_DOM"/>
    <property type="match status" value="1"/>
</dbReference>
<dbReference type="Proteomes" id="UP001642540">
    <property type="component" value="Unassembled WGS sequence"/>
</dbReference>
<dbReference type="EMBL" id="CAXLJM020000004">
    <property type="protein sequence ID" value="CAL8069828.1"/>
    <property type="molecule type" value="Genomic_DNA"/>
</dbReference>
<comment type="caution">
    <text evidence="12">The sequence shown here is derived from an EMBL/GenBank/DDBJ whole genome shotgun (WGS) entry which is preliminary data.</text>
</comment>
<accession>A0ABP1PNH8</accession>
<evidence type="ECO:0000256" key="3">
    <source>
        <dbReference type="ARBA" id="ARBA00022679"/>
    </source>
</evidence>
<dbReference type="SMART" id="SM00220">
    <property type="entry name" value="S_TKc"/>
    <property type="match status" value="1"/>
</dbReference>
<dbReference type="PROSITE" id="PS00108">
    <property type="entry name" value="PROTEIN_KINASE_ST"/>
    <property type="match status" value="1"/>
</dbReference>
<feature type="region of interest" description="Disordered" evidence="10">
    <location>
        <begin position="118"/>
        <end position="168"/>
    </location>
</feature>
<feature type="compositionally biased region" description="Basic and acidic residues" evidence="10">
    <location>
        <begin position="142"/>
        <end position="164"/>
    </location>
</feature>
<evidence type="ECO:0000256" key="10">
    <source>
        <dbReference type="SAM" id="MobiDB-lite"/>
    </source>
</evidence>
<feature type="binding site" evidence="9">
    <location>
        <position position="294"/>
    </location>
    <ligand>
        <name>ATP</name>
        <dbReference type="ChEBI" id="CHEBI:30616"/>
    </ligand>
</feature>
<dbReference type="PANTHER" id="PTHR44329:SF285">
    <property type="entry name" value="V-MOS MOLONEY MURINE SARCOMA VIRAL ONCO HOMOLOG"/>
    <property type="match status" value="1"/>
</dbReference>
<dbReference type="Gene3D" id="3.30.200.20">
    <property type="entry name" value="Phosphorylase Kinase, domain 1"/>
    <property type="match status" value="1"/>
</dbReference>
<evidence type="ECO:0000256" key="7">
    <source>
        <dbReference type="ARBA" id="ARBA00047899"/>
    </source>
</evidence>
<dbReference type="Gene3D" id="1.10.510.10">
    <property type="entry name" value="Transferase(Phosphotransferase) domain 1"/>
    <property type="match status" value="1"/>
</dbReference>
<evidence type="ECO:0000313" key="12">
    <source>
        <dbReference type="EMBL" id="CAL8069828.1"/>
    </source>
</evidence>
<comment type="catalytic activity">
    <reaction evidence="7">
        <text>L-threonyl-[protein] + ATP = O-phospho-L-threonyl-[protein] + ADP + H(+)</text>
        <dbReference type="Rhea" id="RHEA:46608"/>
        <dbReference type="Rhea" id="RHEA-COMP:11060"/>
        <dbReference type="Rhea" id="RHEA-COMP:11605"/>
        <dbReference type="ChEBI" id="CHEBI:15378"/>
        <dbReference type="ChEBI" id="CHEBI:30013"/>
        <dbReference type="ChEBI" id="CHEBI:30616"/>
        <dbReference type="ChEBI" id="CHEBI:61977"/>
        <dbReference type="ChEBI" id="CHEBI:456216"/>
        <dbReference type="EC" id="2.7.11.1"/>
    </reaction>
</comment>
<evidence type="ECO:0000256" key="5">
    <source>
        <dbReference type="ARBA" id="ARBA00022777"/>
    </source>
</evidence>
<protein>
    <recommendedName>
        <fullName evidence="1">non-specific serine/threonine protein kinase</fullName>
        <ecNumber evidence="1">2.7.11.1</ecNumber>
    </recommendedName>
</protein>
<evidence type="ECO:0000256" key="1">
    <source>
        <dbReference type="ARBA" id="ARBA00012513"/>
    </source>
</evidence>
<keyword evidence="13" id="KW-1185">Reference proteome</keyword>
<evidence type="ECO:0000256" key="2">
    <source>
        <dbReference type="ARBA" id="ARBA00022527"/>
    </source>
</evidence>
<dbReference type="SUPFAM" id="SSF56112">
    <property type="entry name" value="Protein kinase-like (PK-like)"/>
    <property type="match status" value="1"/>
</dbReference>
<dbReference type="EC" id="2.7.11.1" evidence="1"/>
<name>A0ABP1PNH8_9HEXA</name>
<feature type="compositionally biased region" description="Low complexity" evidence="10">
    <location>
        <begin position="46"/>
        <end position="65"/>
    </location>
</feature>
<keyword evidence="3" id="KW-0808">Transferase</keyword>
<evidence type="ECO:0000313" key="13">
    <source>
        <dbReference type="Proteomes" id="UP001642540"/>
    </source>
</evidence>
<evidence type="ECO:0000259" key="11">
    <source>
        <dbReference type="PROSITE" id="PS50011"/>
    </source>
</evidence>
<dbReference type="InterPro" id="IPR017441">
    <property type="entry name" value="Protein_kinase_ATP_BS"/>
</dbReference>
<comment type="catalytic activity">
    <reaction evidence="8">
        <text>L-seryl-[protein] + ATP = O-phospho-L-seryl-[protein] + ADP + H(+)</text>
        <dbReference type="Rhea" id="RHEA:17989"/>
        <dbReference type="Rhea" id="RHEA-COMP:9863"/>
        <dbReference type="Rhea" id="RHEA-COMP:11604"/>
        <dbReference type="ChEBI" id="CHEBI:15378"/>
        <dbReference type="ChEBI" id="CHEBI:29999"/>
        <dbReference type="ChEBI" id="CHEBI:30616"/>
        <dbReference type="ChEBI" id="CHEBI:83421"/>
        <dbReference type="ChEBI" id="CHEBI:456216"/>
        <dbReference type="EC" id="2.7.11.1"/>
    </reaction>
</comment>